<reference evidence="1" key="1">
    <citation type="submission" date="2024-07" db="EMBL/GenBank/DDBJ databases">
        <title>Metagenome and Metagenome-Assembled Genomes of Archaea from a hot spring from the geothermal field of Los Azufres, Mexico.</title>
        <authorList>
            <person name="Marin-Paredes R."/>
            <person name="Martinez-Romero E."/>
            <person name="Servin-Garciduenas L.E."/>
        </authorList>
    </citation>
    <scope>NUCLEOTIDE SEQUENCE</scope>
</reference>
<organism evidence="1 2">
    <name type="scientific">Thermoproteus sp. AZ2</name>
    <dbReference type="NCBI Taxonomy" id="1609232"/>
    <lineage>
        <taxon>Archaea</taxon>
        <taxon>Thermoproteota</taxon>
        <taxon>Thermoprotei</taxon>
        <taxon>Thermoproteales</taxon>
        <taxon>Thermoproteaceae</taxon>
        <taxon>Thermoproteus</taxon>
    </lineage>
</organism>
<gene>
    <name evidence="1" type="ORF">TU35_008850</name>
</gene>
<evidence type="ECO:0000313" key="1">
    <source>
        <dbReference type="EMBL" id="MFB6491322.1"/>
    </source>
</evidence>
<dbReference type="EMBL" id="JZWT02000029">
    <property type="protein sequence ID" value="MFB6491322.1"/>
    <property type="molecule type" value="Genomic_DNA"/>
</dbReference>
<dbReference type="Proteomes" id="UP000033636">
    <property type="component" value="Unassembled WGS sequence"/>
</dbReference>
<accession>A0ACC6V2M4</accession>
<protein>
    <submittedName>
        <fullName evidence="1">ATPase domain-containing protein</fullName>
    </submittedName>
</protein>
<proteinExistence type="predicted"/>
<comment type="caution">
    <text evidence="1">The sequence shown here is derived from an EMBL/GenBank/DDBJ whole genome shotgun (WGS) entry which is preliminary data.</text>
</comment>
<sequence length="313" mass="34667">MPREKKEGEGDWLEEIAGPATRKKLEELGVASPEHLVEFTVDELVEAGVEPSTAERVLAKARELTGRRPRALKASELAAQKYKAVKTGVAQFDEKTPWGGLREGFIYEFAGEFGAGKSMLAHQIAVKSAVEGFGDVVYIDTEGTANPSLMGKMAKRFGGEASALDKIYVHVPDNVTGLELFVKYELPRHLAAGARVIVVDTITALYRAEFVGRESLAERQQRLHYLIDWFRRHSRVYGALVVFTNQVLDVPEAFAAGVKRPAGGNVLAHTVNARFMMARPSKQRLEGYMWALDVPGMSPEERIGYEIRDDGLY</sequence>
<name>A0ACC6V2M4_9CREN</name>
<evidence type="ECO:0000313" key="2">
    <source>
        <dbReference type="Proteomes" id="UP000033636"/>
    </source>
</evidence>